<dbReference type="InterPro" id="IPR009711">
    <property type="entry name" value="UPF0473"/>
</dbReference>
<evidence type="ECO:0000313" key="2">
    <source>
        <dbReference type="Proteomes" id="UP000224563"/>
    </source>
</evidence>
<dbReference type="EMBL" id="PDYG01000006">
    <property type="protein sequence ID" value="PHU38529.1"/>
    <property type="molecule type" value="Genomic_DNA"/>
</dbReference>
<keyword evidence="2" id="KW-1185">Reference proteome</keyword>
<name>A0A2G3E5I3_9FIRM</name>
<evidence type="ECO:0000313" key="1">
    <source>
        <dbReference type="EMBL" id="PHU38529.1"/>
    </source>
</evidence>
<organism evidence="1 2">
    <name type="scientific">Agathobacter ruminis</name>
    <dbReference type="NCBI Taxonomy" id="1712665"/>
    <lineage>
        <taxon>Bacteria</taxon>
        <taxon>Bacillati</taxon>
        <taxon>Bacillota</taxon>
        <taxon>Clostridia</taxon>
        <taxon>Lachnospirales</taxon>
        <taxon>Lachnospiraceae</taxon>
        <taxon>Agathobacter</taxon>
    </lineage>
</organism>
<accession>A0A2G3E5I3</accession>
<dbReference type="Pfam" id="PF06949">
    <property type="entry name" value="DUF1292"/>
    <property type="match status" value="1"/>
</dbReference>
<sequence length="107" mass="12041">MAEEKITPVTESEIDNIRVSLDLDDGSKVECKILTIFEAAGKEYIALLPLDADGKENPDGDVYLYRYAEDEKGIPSVEYIADADEYEAAADRFDELLDEAYYDSMDE</sequence>
<dbReference type="AlphaFoldDB" id="A0A2G3E5I3"/>
<reference evidence="1 2" key="2">
    <citation type="submission" date="2017-10" db="EMBL/GenBank/DDBJ databases">
        <authorList>
            <person name="Banno H."/>
            <person name="Chua N.-H."/>
        </authorList>
    </citation>
    <scope>NUCLEOTIDE SEQUENCE [LARGE SCALE GENOMIC DNA]</scope>
    <source>
        <strain evidence="1 2">JK623</strain>
    </source>
</reference>
<proteinExistence type="predicted"/>
<reference evidence="1 2" key="1">
    <citation type="submission" date="2017-10" db="EMBL/GenBank/DDBJ databases">
        <title>Resolving the taxonomy of Roseburia spp., Eubacterium rectale and Agathobacter spp. through phylogenomic analysis.</title>
        <authorList>
            <person name="Sheridan P.O."/>
            <person name="Walker A.W."/>
            <person name="Duncan S.H."/>
            <person name="Scott K.P."/>
            <person name="Toole P.W.O."/>
            <person name="Luis P."/>
            <person name="Flint H.J."/>
        </authorList>
    </citation>
    <scope>NUCLEOTIDE SEQUENCE [LARGE SCALE GENOMIC DNA]</scope>
    <source>
        <strain evidence="1 2">JK623</strain>
    </source>
</reference>
<comment type="caution">
    <text evidence="1">The sequence shown here is derived from an EMBL/GenBank/DDBJ whole genome shotgun (WGS) entry which is preliminary data.</text>
</comment>
<gene>
    <name evidence="1" type="ORF">CSX02_02060</name>
</gene>
<dbReference type="Proteomes" id="UP000224563">
    <property type="component" value="Unassembled WGS sequence"/>
</dbReference>
<dbReference type="RefSeq" id="WP_031545542.1">
    <property type="nucleotide sequence ID" value="NZ_JANSWH010000099.1"/>
</dbReference>
<protein>
    <submittedName>
        <fullName evidence="1">DUF1292 domain-containing protein</fullName>
    </submittedName>
</protein>